<evidence type="ECO:0000313" key="3">
    <source>
        <dbReference type="EMBL" id="CAG8648566.1"/>
    </source>
</evidence>
<organism evidence="3 4">
    <name type="scientific">Ambispora gerdemannii</name>
    <dbReference type="NCBI Taxonomy" id="144530"/>
    <lineage>
        <taxon>Eukaryota</taxon>
        <taxon>Fungi</taxon>
        <taxon>Fungi incertae sedis</taxon>
        <taxon>Mucoromycota</taxon>
        <taxon>Glomeromycotina</taxon>
        <taxon>Glomeromycetes</taxon>
        <taxon>Archaeosporales</taxon>
        <taxon>Ambisporaceae</taxon>
        <taxon>Ambispora</taxon>
    </lineage>
</organism>
<dbReference type="SUPFAM" id="SSF52540">
    <property type="entry name" value="P-loop containing nucleoside triphosphate hydrolases"/>
    <property type="match status" value="1"/>
</dbReference>
<evidence type="ECO:0000259" key="2">
    <source>
        <dbReference type="Pfam" id="PF00004"/>
    </source>
</evidence>
<dbReference type="OrthoDB" id="2446464at2759"/>
<feature type="transmembrane region" description="Helical" evidence="1">
    <location>
        <begin position="12"/>
        <end position="30"/>
    </location>
</feature>
<evidence type="ECO:0000256" key="1">
    <source>
        <dbReference type="SAM" id="Phobius"/>
    </source>
</evidence>
<sequence length="151" mass="17223">MPNYFPMETNMKIFTFLEQLVMIFIFLLRWKSNPNPATKKDNNAIFFGAPGTGKSATVKKICIEADECPLVIVKGSSLTPTKQDYDAVYGMERETNGEVRYILFVDECDQISNNSLIHDPNKLRFLKELLEGNVENATYREGRLSNPLDFS</sequence>
<accession>A0A9N9DRT3</accession>
<dbReference type="GO" id="GO:0005524">
    <property type="term" value="F:ATP binding"/>
    <property type="evidence" value="ECO:0007669"/>
    <property type="project" value="InterPro"/>
</dbReference>
<gene>
    <name evidence="3" type="ORF">AGERDE_LOCUS11305</name>
</gene>
<name>A0A9N9DRT3_9GLOM</name>
<dbReference type="InterPro" id="IPR027417">
    <property type="entry name" value="P-loop_NTPase"/>
</dbReference>
<keyword evidence="1" id="KW-0472">Membrane</keyword>
<comment type="caution">
    <text evidence="3">The sequence shown here is derived from an EMBL/GenBank/DDBJ whole genome shotgun (WGS) entry which is preliminary data.</text>
</comment>
<dbReference type="AlphaFoldDB" id="A0A9N9DRT3"/>
<dbReference type="Gene3D" id="3.40.50.300">
    <property type="entry name" value="P-loop containing nucleotide triphosphate hydrolases"/>
    <property type="match status" value="1"/>
</dbReference>
<keyword evidence="1" id="KW-0812">Transmembrane</keyword>
<dbReference type="Proteomes" id="UP000789831">
    <property type="component" value="Unassembled WGS sequence"/>
</dbReference>
<protein>
    <submittedName>
        <fullName evidence="3">5153_t:CDS:1</fullName>
    </submittedName>
</protein>
<dbReference type="EMBL" id="CAJVPL010004522">
    <property type="protein sequence ID" value="CAG8648566.1"/>
    <property type="molecule type" value="Genomic_DNA"/>
</dbReference>
<feature type="domain" description="ATPase AAA-type core" evidence="2">
    <location>
        <begin position="45"/>
        <end position="122"/>
    </location>
</feature>
<keyword evidence="4" id="KW-1185">Reference proteome</keyword>
<dbReference type="Pfam" id="PF00004">
    <property type="entry name" value="AAA"/>
    <property type="match status" value="1"/>
</dbReference>
<dbReference type="InterPro" id="IPR003959">
    <property type="entry name" value="ATPase_AAA_core"/>
</dbReference>
<reference evidence="3" key="1">
    <citation type="submission" date="2021-06" db="EMBL/GenBank/DDBJ databases">
        <authorList>
            <person name="Kallberg Y."/>
            <person name="Tangrot J."/>
            <person name="Rosling A."/>
        </authorList>
    </citation>
    <scope>NUCLEOTIDE SEQUENCE</scope>
    <source>
        <strain evidence="3">MT106</strain>
    </source>
</reference>
<proteinExistence type="predicted"/>
<evidence type="ECO:0000313" key="4">
    <source>
        <dbReference type="Proteomes" id="UP000789831"/>
    </source>
</evidence>
<dbReference type="GO" id="GO:0016887">
    <property type="term" value="F:ATP hydrolysis activity"/>
    <property type="evidence" value="ECO:0007669"/>
    <property type="project" value="InterPro"/>
</dbReference>
<keyword evidence="1" id="KW-1133">Transmembrane helix</keyword>